<keyword evidence="4" id="KW-0539">Nucleus</keyword>
<dbReference type="Pfam" id="PF02365">
    <property type="entry name" value="NAM"/>
    <property type="match status" value="1"/>
</dbReference>
<evidence type="ECO:0000259" key="6">
    <source>
        <dbReference type="PROSITE" id="PS51005"/>
    </source>
</evidence>
<dbReference type="PROSITE" id="PS51005">
    <property type="entry name" value="NAC"/>
    <property type="match status" value="1"/>
</dbReference>
<dbReference type="InterPro" id="IPR003441">
    <property type="entry name" value="NAC-dom"/>
</dbReference>
<sequence length="263" mass="29889">MNKFNFVRNNNGVIKLPPGFRFQPTDEELVFQYLRRKIFSCPLPSSSDIIPEINLCKYDPWDLPHSGHDLEQDRYFFSHKESKYRSGSSRANRKTGSGYWKATGSDKKIMSSAMKHVVGTRKTLVFYRGKPPQGSRTDWFMHEYSLHVNNVVDQANISTTQEVSQNQTENWILCRIFLKERSANKINNINSDENIEQNWEGNNVGKFGTNYQPRMFDLVTGCEINTGPALSSSSLSSSSSSSSATEVSSSYTCHEESNGYGNF</sequence>
<dbReference type="EMBL" id="KF874850">
    <property type="protein sequence ID" value="AIA57530.1"/>
    <property type="molecule type" value="mRNA"/>
</dbReference>
<dbReference type="PANTHER" id="PTHR31744:SF93">
    <property type="entry name" value="NAC DOMAIN-CONTAINING PROTEIN"/>
    <property type="match status" value="1"/>
</dbReference>
<dbReference type="InterPro" id="IPR036093">
    <property type="entry name" value="NAC_dom_sf"/>
</dbReference>
<dbReference type="SUPFAM" id="SSF101941">
    <property type="entry name" value="NAC domain"/>
    <property type="match status" value="1"/>
</dbReference>
<evidence type="ECO:0000256" key="5">
    <source>
        <dbReference type="SAM" id="MobiDB-lite"/>
    </source>
</evidence>
<reference evidence="7" key="1">
    <citation type="submission" date="2013-11" db="EMBL/GenBank/DDBJ databases">
        <title>Identification, phylogenetic and expression analysis for 32 NAC transcription factors in ramie (Boehmeria nivea L. Gaud).</title>
        <authorList>
            <person name="Liu T."/>
        </authorList>
    </citation>
    <scope>NUCLEOTIDE SEQUENCE</scope>
</reference>
<dbReference type="GO" id="GO:0006355">
    <property type="term" value="P:regulation of DNA-templated transcription"/>
    <property type="evidence" value="ECO:0007669"/>
    <property type="project" value="InterPro"/>
</dbReference>
<protein>
    <submittedName>
        <fullName evidence="7">NAC domain-containing protein</fullName>
    </submittedName>
</protein>
<proteinExistence type="evidence at transcript level"/>
<dbReference type="PANTHER" id="PTHR31744">
    <property type="entry name" value="PROTEIN CUP-SHAPED COTYLEDON 2-RELATED"/>
    <property type="match status" value="1"/>
</dbReference>
<keyword evidence="3" id="KW-0804">Transcription</keyword>
<accession>A0A060A657</accession>
<feature type="region of interest" description="Disordered" evidence="5">
    <location>
        <begin position="231"/>
        <end position="263"/>
    </location>
</feature>
<organism evidence="7">
    <name type="scientific">Boehmeria nivea</name>
    <name type="common">Chinese grass</name>
    <name type="synonym">Urtica nivea</name>
    <dbReference type="NCBI Taxonomy" id="83906"/>
    <lineage>
        <taxon>Eukaryota</taxon>
        <taxon>Viridiplantae</taxon>
        <taxon>Streptophyta</taxon>
        <taxon>Embryophyta</taxon>
        <taxon>Tracheophyta</taxon>
        <taxon>Spermatophyta</taxon>
        <taxon>Magnoliopsida</taxon>
        <taxon>eudicotyledons</taxon>
        <taxon>Gunneridae</taxon>
        <taxon>Pentapetalae</taxon>
        <taxon>rosids</taxon>
        <taxon>fabids</taxon>
        <taxon>Rosales</taxon>
        <taxon>Urticaceae</taxon>
        <taxon>Boehmeria</taxon>
    </lineage>
</organism>
<keyword evidence="1" id="KW-0805">Transcription regulation</keyword>
<name>A0A060A657_BOENI</name>
<evidence type="ECO:0000256" key="2">
    <source>
        <dbReference type="ARBA" id="ARBA00023125"/>
    </source>
</evidence>
<dbReference type="GO" id="GO:0003677">
    <property type="term" value="F:DNA binding"/>
    <property type="evidence" value="ECO:0007669"/>
    <property type="project" value="UniProtKB-KW"/>
</dbReference>
<evidence type="ECO:0000256" key="4">
    <source>
        <dbReference type="ARBA" id="ARBA00023242"/>
    </source>
</evidence>
<evidence type="ECO:0000313" key="7">
    <source>
        <dbReference type="EMBL" id="AIA57530.1"/>
    </source>
</evidence>
<gene>
    <name evidence="7" type="primary">NAC26</name>
</gene>
<dbReference type="AlphaFoldDB" id="A0A060A657"/>
<feature type="compositionally biased region" description="Low complexity" evidence="5">
    <location>
        <begin position="231"/>
        <end position="250"/>
    </location>
</feature>
<evidence type="ECO:0000256" key="3">
    <source>
        <dbReference type="ARBA" id="ARBA00023163"/>
    </source>
</evidence>
<dbReference type="Gene3D" id="2.170.150.80">
    <property type="entry name" value="NAC domain"/>
    <property type="match status" value="1"/>
</dbReference>
<feature type="domain" description="NAC" evidence="6">
    <location>
        <begin position="16"/>
        <end position="179"/>
    </location>
</feature>
<evidence type="ECO:0000256" key="1">
    <source>
        <dbReference type="ARBA" id="ARBA00023015"/>
    </source>
</evidence>
<keyword evidence="2" id="KW-0238">DNA-binding</keyword>